<comment type="caution">
    <text evidence="2">The sequence shown here is derived from an EMBL/GenBank/DDBJ whole genome shotgun (WGS) entry which is preliminary data.</text>
</comment>
<name>A0A9D4MEE9_DREPO</name>
<proteinExistence type="predicted"/>
<dbReference type="PANTHER" id="PTHR10656:SF69">
    <property type="entry name" value="MAB-21-LIKE HHH_H2TH-LIKE DOMAIN-CONTAINING PROTEIN"/>
    <property type="match status" value="1"/>
</dbReference>
<feature type="domain" description="Mab-21-like nucleotidyltransferase" evidence="1">
    <location>
        <begin position="97"/>
        <end position="165"/>
    </location>
</feature>
<accession>A0A9D4MEE9</accession>
<reference evidence="2" key="2">
    <citation type="submission" date="2020-11" db="EMBL/GenBank/DDBJ databases">
        <authorList>
            <person name="McCartney M.A."/>
            <person name="Auch B."/>
            <person name="Kono T."/>
            <person name="Mallez S."/>
            <person name="Becker A."/>
            <person name="Gohl D.M."/>
            <person name="Silverstein K.A.T."/>
            <person name="Koren S."/>
            <person name="Bechman K.B."/>
            <person name="Herman A."/>
            <person name="Abrahante J.E."/>
            <person name="Garbe J."/>
        </authorList>
    </citation>
    <scope>NUCLEOTIDE SEQUENCE</scope>
    <source>
        <strain evidence="2">Duluth1</strain>
        <tissue evidence="2">Whole animal</tissue>
    </source>
</reference>
<dbReference type="AlphaFoldDB" id="A0A9D4MEE9"/>
<dbReference type="Pfam" id="PF03281">
    <property type="entry name" value="Mab-21"/>
    <property type="match status" value="1"/>
</dbReference>
<reference evidence="2" key="1">
    <citation type="journal article" date="2019" name="bioRxiv">
        <title>The Genome of the Zebra Mussel, Dreissena polymorpha: A Resource for Invasive Species Research.</title>
        <authorList>
            <person name="McCartney M.A."/>
            <person name="Auch B."/>
            <person name="Kono T."/>
            <person name="Mallez S."/>
            <person name="Zhang Y."/>
            <person name="Obille A."/>
            <person name="Becker A."/>
            <person name="Abrahante J.E."/>
            <person name="Garbe J."/>
            <person name="Badalamenti J.P."/>
            <person name="Herman A."/>
            <person name="Mangelson H."/>
            <person name="Liachko I."/>
            <person name="Sullivan S."/>
            <person name="Sone E.D."/>
            <person name="Koren S."/>
            <person name="Silverstein K.A.T."/>
            <person name="Beckman K.B."/>
            <person name="Gohl D.M."/>
        </authorList>
    </citation>
    <scope>NUCLEOTIDE SEQUENCE</scope>
    <source>
        <strain evidence="2">Duluth1</strain>
        <tissue evidence="2">Whole animal</tissue>
    </source>
</reference>
<dbReference type="Gene3D" id="1.10.1410.40">
    <property type="match status" value="1"/>
</dbReference>
<sequence>MVDMGVVCVEDDSERNSFSRETTVFKMDQHLSYPGNCRLELSGPQVIDSYLERALCDDSYGKTVLSSDLFMARIEIPIFAGRVGQSLPDSIGPFNQDLVKAFCCICPEILNKWASRPRYWPPQNIVQKVVSLGAFVTPVGFKGSEFKHMEWRICFNTGETELINNLNETQVKLYVLLKMVGIDVLKPRKKEVTSFTLKNIVLWMAEQPTSIVSRKKIGPLAS</sequence>
<organism evidence="2 3">
    <name type="scientific">Dreissena polymorpha</name>
    <name type="common">Zebra mussel</name>
    <name type="synonym">Mytilus polymorpha</name>
    <dbReference type="NCBI Taxonomy" id="45954"/>
    <lineage>
        <taxon>Eukaryota</taxon>
        <taxon>Metazoa</taxon>
        <taxon>Spiralia</taxon>
        <taxon>Lophotrochozoa</taxon>
        <taxon>Mollusca</taxon>
        <taxon>Bivalvia</taxon>
        <taxon>Autobranchia</taxon>
        <taxon>Heteroconchia</taxon>
        <taxon>Euheterodonta</taxon>
        <taxon>Imparidentia</taxon>
        <taxon>Neoheterodontei</taxon>
        <taxon>Myida</taxon>
        <taxon>Dreissenoidea</taxon>
        <taxon>Dreissenidae</taxon>
        <taxon>Dreissena</taxon>
    </lineage>
</organism>
<dbReference type="PANTHER" id="PTHR10656">
    <property type="entry name" value="CELL FATE DETERMINING PROTEIN MAB21-RELATED"/>
    <property type="match status" value="1"/>
</dbReference>
<evidence type="ECO:0000313" key="2">
    <source>
        <dbReference type="EMBL" id="KAH3874645.1"/>
    </source>
</evidence>
<dbReference type="Proteomes" id="UP000828390">
    <property type="component" value="Unassembled WGS sequence"/>
</dbReference>
<keyword evidence="3" id="KW-1185">Reference proteome</keyword>
<dbReference type="EMBL" id="JAIWYP010000002">
    <property type="protein sequence ID" value="KAH3874645.1"/>
    <property type="molecule type" value="Genomic_DNA"/>
</dbReference>
<evidence type="ECO:0000259" key="1">
    <source>
        <dbReference type="Pfam" id="PF03281"/>
    </source>
</evidence>
<dbReference type="InterPro" id="IPR046903">
    <property type="entry name" value="Mab-21-like_nuc_Trfase"/>
</dbReference>
<gene>
    <name evidence="2" type="ORF">DPMN_037896</name>
</gene>
<evidence type="ECO:0000313" key="3">
    <source>
        <dbReference type="Proteomes" id="UP000828390"/>
    </source>
</evidence>
<protein>
    <recommendedName>
        <fullName evidence="1">Mab-21-like nucleotidyltransferase domain-containing protein</fullName>
    </recommendedName>
</protein>